<dbReference type="GO" id="GO:0070979">
    <property type="term" value="P:protein K11-linked ubiquitination"/>
    <property type="evidence" value="ECO:0007669"/>
    <property type="project" value="TreeGrafter"/>
</dbReference>
<proteinExistence type="inferred from homology"/>
<dbReference type="InterPro" id="IPR024789">
    <property type="entry name" value="APC4"/>
</dbReference>
<dbReference type="GO" id="GO:0031145">
    <property type="term" value="P:anaphase-promoting complex-dependent catabolic process"/>
    <property type="evidence" value="ECO:0007669"/>
    <property type="project" value="InterPro"/>
</dbReference>
<evidence type="ECO:0000256" key="13">
    <source>
        <dbReference type="ARBA" id="ARBA00061648"/>
    </source>
</evidence>
<dbReference type="PANTHER" id="PTHR13260">
    <property type="entry name" value="ANAPHASE PROMOTING COMPLEX SUBUNIT 4 APC4"/>
    <property type="match status" value="1"/>
</dbReference>
<dbReference type="InterPro" id="IPR017169">
    <property type="entry name" value="APC4_metazoa"/>
</dbReference>
<comment type="subcellular location">
    <subcellularLocation>
        <location evidence="1">Nucleus</location>
    </subcellularLocation>
</comment>
<keyword evidence="11" id="KW-0131">Cell cycle</keyword>
<evidence type="ECO:0000256" key="10">
    <source>
        <dbReference type="ARBA" id="ARBA00023242"/>
    </source>
</evidence>
<dbReference type="GO" id="GO:0051301">
    <property type="term" value="P:cell division"/>
    <property type="evidence" value="ECO:0007669"/>
    <property type="project" value="UniProtKB-KW"/>
</dbReference>
<evidence type="ECO:0000259" key="15">
    <source>
        <dbReference type="Pfam" id="PF12894"/>
    </source>
</evidence>
<evidence type="ECO:0000256" key="7">
    <source>
        <dbReference type="ARBA" id="ARBA00022776"/>
    </source>
</evidence>
<comment type="pathway">
    <text evidence="2">Protein modification; protein ubiquitination.</text>
</comment>
<dbReference type="Ensembl" id="ENSAMXT00005044447.1">
    <property type="protein sequence ID" value="ENSAMXP00005040816.1"/>
    <property type="gene ID" value="ENSAMXG00005018774.1"/>
</dbReference>
<sequence>MPAFRQVGEKQLPNPVLYMAWSPKRDLIALVNTAGELLLHRLANFQRVWNLPPSENTGKEITSLAWRPDGKILAFSLGDTKQVVLCDAEKAEILHLFTVDYPVSCMHWMEVQSDSSVSSSFTDSEDESNRFLPKLPILPKSYSSTSKIFSEEKSDEVPNLLGDVRLNILVVGGQSGFVELYAYGLYKIATLNTITGVCRSLCLSGDLKSLSIITEVRSPEDNAEIHYVQLDTGLLSSCLPELTRMARKFTHISTLIQYLRLSLTCMCEAWEDILMQMDLRLTKFVQEKNTNTQVQDEFLELLLWGHASPELQALLMNQLTVKGLKMLGQSIESSYSSIQKLVISHLQSGSEALLYYLSEVKGMALWKQKFQPLGLDPSAIEDAITAVGSFTLKASELLQVIDKSMKNFKAFFRWLYVAMLRMSEDHVPPELNKMTQRDLAFVADFLSEHFSNEELFDRKGKYFNVERVGQYLKDEDENLVSPPNMDGNHWVTFVQQSTHLKESPLLFPTYPQKSLHFVKRMMESTIDICLQKPAGVIGGSVKQAVRLPLYSVSKSEYNTALSLRAKCIFFSCRWNDKNAAMHYIVFCMQEISPSKIYILRRATDPNRSVPNGLVAIDLNTPLNTTIDDEADRSYSCLDARLYDDETLTVVLQGQDSDDNRLRLLAQLPLGSPFCMLVFWVRLDQQSEGIPAQGLTWGNQSRDLENMKAQFVAVNGIRKVACVVRAVFFMPECPDPKEERIFYGVYFE</sequence>
<evidence type="ECO:0000256" key="14">
    <source>
        <dbReference type="ARBA" id="ARBA00082690"/>
    </source>
</evidence>
<dbReference type="Proteomes" id="UP000694621">
    <property type="component" value="Unplaced"/>
</dbReference>
<dbReference type="PANTHER" id="PTHR13260:SF0">
    <property type="entry name" value="ANAPHASE-PROMOTING COMPLEX SUBUNIT 4"/>
    <property type="match status" value="1"/>
</dbReference>
<name>A0A8B9KRU5_ASTMX</name>
<dbReference type="GO" id="GO:0030071">
    <property type="term" value="P:regulation of mitotic metaphase/anaphase transition"/>
    <property type="evidence" value="ECO:0007669"/>
    <property type="project" value="InterPro"/>
</dbReference>
<keyword evidence="8" id="KW-0833">Ubl conjugation pathway</keyword>
<protein>
    <recommendedName>
        <fullName evidence="3">Anaphase-promoting complex subunit 4</fullName>
    </recommendedName>
    <alternativeName>
        <fullName evidence="14">Cyclosome subunit 4</fullName>
    </alternativeName>
</protein>
<dbReference type="AlphaFoldDB" id="A0A8B9KRU5"/>
<keyword evidence="5" id="KW-0597">Phosphoprotein</keyword>
<accession>A0A8B9KRU5</accession>
<evidence type="ECO:0000256" key="11">
    <source>
        <dbReference type="ARBA" id="ARBA00023306"/>
    </source>
</evidence>
<evidence type="ECO:0000256" key="12">
    <source>
        <dbReference type="ARBA" id="ARBA00045696"/>
    </source>
</evidence>
<keyword evidence="9" id="KW-0832">Ubl conjugation</keyword>
<dbReference type="GO" id="GO:0034399">
    <property type="term" value="C:nuclear periphery"/>
    <property type="evidence" value="ECO:0007669"/>
    <property type="project" value="TreeGrafter"/>
</dbReference>
<comment type="function">
    <text evidence="12">Component of the anaphase promoting complex/cyclosome (APC/C), a cell cycle-regulated E3 ubiquitin ligase that controls progression through mitosis and the G1 phase of the cell cycle. The APC/C complex acts by mediating ubiquitination and subsequent degradation of target proteins: it mainly mediates the formation of 'Lys-11'-linked polyubiquitin chains and, to a lower extent, the formation of 'Lys-48'- and 'Lys-63'-linked polyubiquitin chains. The APC/C complex catalyzes assembly of branched 'Lys-11'-/'Lys-48'-linked branched ubiquitin chains on target proteins.</text>
</comment>
<dbReference type="SUPFAM" id="SSF50960">
    <property type="entry name" value="TolB, C-terminal domain"/>
    <property type="match status" value="1"/>
</dbReference>
<evidence type="ECO:0000256" key="4">
    <source>
        <dbReference type="ARBA" id="ARBA00022499"/>
    </source>
</evidence>
<evidence type="ECO:0000256" key="6">
    <source>
        <dbReference type="ARBA" id="ARBA00022618"/>
    </source>
</evidence>
<dbReference type="Pfam" id="PF23405">
    <property type="entry name" value="WD40_APC4_C-half"/>
    <property type="match status" value="1"/>
</dbReference>
<evidence type="ECO:0000256" key="1">
    <source>
        <dbReference type="ARBA" id="ARBA00004123"/>
    </source>
</evidence>
<keyword evidence="4" id="KW-1017">Isopeptide bond</keyword>
<dbReference type="FunFam" id="2.130.10.10:FF:001243">
    <property type="entry name" value="Anaphase-promoting complex subunit 4"/>
    <property type="match status" value="1"/>
</dbReference>
<evidence type="ECO:0000259" key="16">
    <source>
        <dbReference type="Pfam" id="PF12896"/>
    </source>
</evidence>
<evidence type="ECO:0000313" key="19">
    <source>
        <dbReference type="Proteomes" id="UP000694621"/>
    </source>
</evidence>
<organism evidence="18 19">
    <name type="scientific">Astyanax mexicanus</name>
    <name type="common">Blind cave fish</name>
    <name type="synonym">Astyanax fasciatus mexicanus</name>
    <dbReference type="NCBI Taxonomy" id="7994"/>
    <lineage>
        <taxon>Eukaryota</taxon>
        <taxon>Metazoa</taxon>
        <taxon>Chordata</taxon>
        <taxon>Craniata</taxon>
        <taxon>Vertebrata</taxon>
        <taxon>Euteleostomi</taxon>
        <taxon>Actinopterygii</taxon>
        <taxon>Neopterygii</taxon>
        <taxon>Teleostei</taxon>
        <taxon>Ostariophysi</taxon>
        <taxon>Characiformes</taxon>
        <taxon>Characoidei</taxon>
        <taxon>Acestrorhamphidae</taxon>
        <taxon>Acestrorhamphinae</taxon>
        <taxon>Astyanax</taxon>
    </lineage>
</organism>
<dbReference type="Pfam" id="PF12896">
    <property type="entry name" value="ANAPC4"/>
    <property type="match status" value="1"/>
</dbReference>
<keyword evidence="7" id="KW-0498">Mitosis</keyword>
<dbReference type="InterPro" id="IPR056358">
    <property type="entry name" value="APC4_C"/>
</dbReference>
<dbReference type="InterPro" id="IPR024790">
    <property type="entry name" value="APC4_long_dom"/>
</dbReference>
<evidence type="ECO:0000256" key="5">
    <source>
        <dbReference type="ARBA" id="ARBA00022553"/>
    </source>
</evidence>
<dbReference type="InterPro" id="IPR015943">
    <property type="entry name" value="WD40/YVTN_repeat-like_dom_sf"/>
</dbReference>
<keyword evidence="6" id="KW-0132">Cell division</keyword>
<evidence type="ECO:0000313" key="18">
    <source>
        <dbReference type="Ensembl" id="ENSAMXP00005040816.1"/>
    </source>
</evidence>
<keyword evidence="10" id="KW-0539">Nucleus</keyword>
<feature type="domain" description="Anaphase-promoting complex subunit 4 C-terminal half WD40" evidence="17">
    <location>
        <begin position="573"/>
        <end position="725"/>
    </location>
</feature>
<reference evidence="18" key="1">
    <citation type="submission" date="2025-08" db="UniProtKB">
        <authorList>
            <consortium name="Ensembl"/>
        </authorList>
    </citation>
    <scope>IDENTIFICATION</scope>
</reference>
<dbReference type="PIRSF" id="PIRSF037303">
    <property type="entry name" value="APC4"/>
    <property type="match status" value="1"/>
</dbReference>
<dbReference type="InterPro" id="IPR024977">
    <property type="entry name" value="Apc4-like_WD40_dom"/>
</dbReference>
<gene>
    <name evidence="18" type="primary">anapc4</name>
</gene>
<dbReference type="Pfam" id="PF12894">
    <property type="entry name" value="ANAPC4_WD40"/>
    <property type="match status" value="1"/>
</dbReference>
<evidence type="ECO:0000256" key="3">
    <source>
        <dbReference type="ARBA" id="ARBA00016067"/>
    </source>
</evidence>
<comment type="similarity">
    <text evidence="13">Belongs to the APC4 family.</text>
</comment>
<dbReference type="Gene3D" id="2.130.10.10">
    <property type="entry name" value="YVTN repeat-like/Quinoprotein amine dehydrogenase"/>
    <property type="match status" value="1"/>
</dbReference>
<evidence type="ECO:0000256" key="8">
    <source>
        <dbReference type="ARBA" id="ARBA00022786"/>
    </source>
</evidence>
<feature type="domain" description="Anaphase-promoting complex subunit 4-like WD40" evidence="15">
    <location>
        <begin position="19"/>
        <end position="110"/>
    </location>
</feature>
<dbReference type="GO" id="GO:0005680">
    <property type="term" value="C:anaphase-promoting complex"/>
    <property type="evidence" value="ECO:0007669"/>
    <property type="project" value="InterPro"/>
</dbReference>
<evidence type="ECO:0000256" key="9">
    <source>
        <dbReference type="ARBA" id="ARBA00022843"/>
    </source>
</evidence>
<feature type="domain" description="Anaphase-promoting complex subunit 4 long" evidence="16">
    <location>
        <begin position="226"/>
        <end position="425"/>
    </location>
</feature>
<evidence type="ECO:0000256" key="2">
    <source>
        <dbReference type="ARBA" id="ARBA00004906"/>
    </source>
</evidence>
<evidence type="ECO:0000259" key="17">
    <source>
        <dbReference type="Pfam" id="PF23405"/>
    </source>
</evidence>